<evidence type="ECO:0000313" key="4">
    <source>
        <dbReference type="Proteomes" id="UP000053647"/>
    </source>
</evidence>
<feature type="compositionally biased region" description="Polar residues" evidence="1">
    <location>
        <begin position="291"/>
        <end position="318"/>
    </location>
</feature>
<dbReference type="EMBL" id="KN819651">
    <property type="protein sequence ID" value="KIJ08310.1"/>
    <property type="molecule type" value="Genomic_DNA"/>
</dbReference>
<gene>
    <name evidence="3" type="ORF">PAXINDRAFT_18547</name>
</gene>
<evidence type="ECO:0000256" key="1">
    <source>
        <dbReference type="SAM" id="MobiDB-lite"/>
    </source>
</evidence>
<sequence>MLKSFLPNWLKSIPFPGSDSGSLDPSPHSNPGEPLRDVNPGLGDPLHIPHPPSEKMINIIFFGESGVGKSSVINLVVGRKIAEVWAGSDVCTLPSTSYNLTLGNKSIWILDTVGPEDPEMGINDYLAAIEKAQDKENAAAQLPVVLRVSLQQKGDYNPGFPRPREGNAMEDWWERNRSNVQKYGIRSMGRACITTFTSGQAENAFVLECQDRLVMTGNGMSGLIRMAAHEKEADGNTRSPPPAPFKDSRLKPVKAIRDVDGPGHSPPSSQTPPLVAPPPNAVDPPGDMNTAEHSTPSNQTEPMQPQASHGSDLSSLCPPSNPVELSRDLNTGPGDPPQIPHPPGKKTIDTTHNGKNGHLLPAPTTINENKNCLEFQPLVVGGNDMNAGIAWNLNDIRSKFAPDLTGHVVRDGQDPLASGSSGDIYRGILRMSGRAIDVAVKAIRTYSANGDDPVKIQKVSIV</sequence>
<accession>A0A0C9SYQ8</accession>
<dbReference type="InterPro" id="IPR006073">
    <property type="entry name" value="GTP-bd"/>
</dbReference>
<dbReference type="OrthoDB" id="8954335at2759"/>
<organism evidence="3 4">
    <name type="scientific">Paxillus involutus ATCC 200175</name>
    <dbReference type="NCBI Taxonomy" id="664439"/>
    <lineage>
        <taxon>Eukaryota</taxon>
        <taxon>Fungi</taxon>
        <taxon>Dikarya</taxon>
        <taxon>Basidiomycota</taxon>
        <taxon>Agaricomycotina</taxon>
        <taxon>Agaricomycetes</taxon>
        <taxon>Agaricomycetidae</taxon>
        <taxon>Boletales</taxon>
        <taxon>Paxilineae</taxon>
        <taxon>Paxillaceae</taxon>
        <taxon>Paxillus</taxon>
    </lineage>
</organism>
<feature type="compositionally biased region" description="Low complexity" evidence="1">
    <location>
        <begin position="17"/>
        <end position="27"/>
    </location>
</feature>
<proteinExistence type="predicted"/>
<protein>
    <submittedName>
        <fullName evidence="3">Unplaced genomic scaffold PAXINscaffold_329, whole genome shotgun sequence</fullName>
    </submittedName>
</protein>
<dbReference type="GO" id="GO:0005525">
    <property type="term" value="F:GTP binding"/>
    <property type="evidence" value="ECO:0007669"/>
    <property type="project" value="InterPro"/>
</dbReference>
<feature type="compositionally biased region" description="Basic and acidic residues" evidence="1">
    <location>
        <begin position="246"/>
        <end position="261"/>
    </location>
</feature>
<dbReference type="Gene3D" id="3.40.50.300">
    <property type="entry name" value="P-loop containing nucleotide triphosphate hydrolases"/>
    <property type="match status" value="1"/>
</dbReference>
<dbReference type="HOGENOM" id="CLU_591966_0_0_1"/>
<dbReference type="Proteomes" id="UP000053647">
    <property type="component" value="Unassembled WGS sequence"/>
</dbReference>
<feature type="domain" description="G" evidence="2">
    <location>
        <begin position="59"/>
        <end position="132"/>
    </location>
</feature>
<keyword evidence="4" id="KW-1185">Reference proteome</keyword>
<feature type="region of interest" description="Disordered" evidence="1">
    <location>
        <begin position="231"/>
        <end position="363"/>
    </location>
</feature>
<dbReference type="AlphaFoldDB" id="A0A0C9SYQ8"/>
<name>A0A0C9SYQ8_PAXIN</name>
<reference evidence="3 4" key="1">
    <citation type="submission" date="2014-06" db="EMBL/GenBank/DDBJ databases">
        <authorList>
            <consortium name="DOE Joint Genome Institute"/>
            <person name="Kuo A."/>
            <person name="Kohler A."/>
            <person name="Nagy L.G."/>
            <person name="Floudas D."/>
            <person name="Copeland A."/>
            <person name="Barry K.W."/>
            <person name="Cichocki N."/>
            <person name="Veneault-Fourrey C."/>
            <person name="LaButti K."/>
            <person name="Lindquist E.A."/>
            <person name="Lipzen A."/>
            <person name="Lundell T."/>
            <person name="Morin E."/>
            <person name="Murat C."/>
            <person name="Sun H."/>
            <person name="Tunlid A."/>
            <person name="Henrissat B."/>
            <person name="Grigoriev I.V."/>
            <person name="Hibbett D.S."/>
            <person name="Martin F."/>
            <person name="Nordberg H.P."/>
            <person name="Cantor M.N."/>
            <person name="Hua S.X."/>
        </authorList>
    </citation>
    <scope>NUCLEOTIDE SEQUENCE [LARGE SCALE GENOMIC DNA]</scope>
    <source>
        <strain evidence="3 4">ATCC 200175</strain>
    </source>
</reference>
<evidence type="ECO:0000313" key="3">
    <source>
        <dbReference type="EMBL" id="KIJ08310.1"/>
    </source>
</evidence>
<dbReference type="Pfam" id="PF01926">
    <property type="entry name" value="MMR_HSR1"/>
    <property type="match status" value="1"/>
</dbReference>
<reference evidence="4" key="2">
    <citation type="submission" date="2015-01" db="EMBL/GenBank/DDBJ databases">
        <title>Evolutionary Origins and Diversification of the Mycorrhizal Mutualists.</title>
        <authorList>
            <consortium name="DOE Joint Genome Institute"/>
            <consortium name="Mycorrhizal Genomics Consortium"/>
            <person name="Kohler A."/>
            <person name="Kuo A."/>
            <person name="Nagy L.G."/>
            <person name="Floudas D."/>
            <person name="Copeland A."/>
            <person name="Barry K.W."/>
            <person name="Cichocki N."/>
            <person name="Veneault-Fourrey C."/>
            <person name="LaButti K."/>
            <person name="Lindquist E.A."/>
            <person name="Lipzen A."/>
            <person name="Lundell T."/>
            <person name="Morin E."/>
            <person name="Murat C."/>
            <person name="Riley R."/>
            <person name="Ohm R."/>
            <person name="Sun H."/>
            <person name="Tunlid A."/>
            <person name="Henrissat B."/>
            <person name="Grigoriev I.V."/>
            <person name="Hibbett D.S."/>
            <person name="Martin F."/>
        </authorList>
    </citation>
    <scope>NUCLEOTIDE SEQUENCE [LARGE SCALE GENOMIC DNA]</scope>
    <source>
        <strain evidence="4">ATCC 200175</strain>
    </source>
</reference>
<dbReference type="SUPFAM" id="SSF52540">
    <property type="entry name" value="P-loop containing nucleoside triphosphate hydrolases"/>
    <property type="match status" value="1"/>
</dbReference>
<dbReference type="InterPro" id="IPR027417">
    <property type="entry name" value="P-loop_NTPase"/>
</dbReference>
<evidence type="ECO:0000259" key="2">
    <source>
        <dbReference type="Pfam" id="PF01926"/>
    </source>
</evidence>
<feature type="region of interest" description="Disordered" evidence="1">
    <location>
        <begin position="17"/>
        <end position="47"/>
    </location>
</feature>